<comment type="caution">
    <text evidence="4">The sequence shown here is derived from an EMBL/GenBank/DDBJ whole genome shotgun (WGS) entry which is preliminary data.</text>
</comment>
<accession>M5TVQ7</accession>
<proteinExistence type="predicted"/>
<feature type="domain" description="CBS" evidence="3">
    <location>
        <begin position="88"/>
        <end position="142"/>
    </location>
</feature>
<keyword evidence="1 2" id="KW-0129">CBS domain</keyword>
<keyword evidence="5" id="KW-1185">Reference proteome</keyword>
<evidence type="ECO:0000313" key="4">
    <source>
        <dbReference type="EMBL" id="EMI53245.1"/>
    </source>
</evidence>
<dbReference type="InterPro" id="IPR051257">
    <property type="entry name" value="Diverse_CBS-Domain"/>
</dbReference>
<evidence type="ECO:0000259" key="3">
    <source>
        <dbReference type="PROSITE" id="PS51371"/>
    </source>
</evidence>
<evidence type="ECO:0000313" key="5">
    <source>
        <dbReference type="Proteomes" id="UP000011885"/>
    </source>
</evidence>
<dbReference type="SMART" id="SM00116">
    <property type="entry name" value="CBS"/>
    <property type="match status" value="2"/>
</dbReference>
<organism evidence="4 5">
    <name type="scientific">Rhodopirellula sallentina SM41</name>
    <dbReference type="NCBI Taxonomy" id="1263870"/>
    <lineage>
        <taxon>Bacteria</taxon>
        <taxon>Pseudomonadati</taxon>
        <taxon>Planctomycetota</taxon>
        <taxon>Planctomycetia</taxon>
        <taxon>Pirellulales</taxon>
        <taxon>Pirellulaceae</taxon>
        <taxon>Rhodopirellula</taxon>
    </lineage>
</organism>
<feature type="domain" description="CBS" evidence="3">
    <location>
        <begin position="1"/>
        <end position="57"/>
    </location>
</feature>
<dbReference type="PANTHER" id="PTHR43080">
    <property type="entry name" value="CBS DOMAIN-CONTAINING PROTEIN CBSX3, MITOCHONDRIAL"/>
    <property type="match status" value="1"/>
</dbReference>
<protein>
    <submittedName>
        <fullName evidence="4">Cystathionine beta-synthase, core domain protein</fullName>
    </submittedName>
</protein>
<dbReference type="EMBL" id="ANOH01000366">
    <property type="protein sequence ID" value="EMI53245.1"/>
    <property type="molecule type" value="Genomic_DNA"/>
</dbReference>
<dbReference type="InterPro" id="IPR046342">
    <property type="entry name" value="CBS_dom_sf"/>
</dbReference>
<dbReference type="PANTHER" id="PTHR43080:SF2">
    <property type="entry name" value="CBS DOMAIN-CONTAINING PROTEIN"/>
    <property type="match status" value="1"/>
</dbReference>
<dbReference type="Pfam" id="PF00571">
    <property type="entry name" value="CBS"/>
    <property type="match status" value="2"/>
</dbReference>
<dbReference type="Gene3D" id="3.10.580.10">
    <property type="entry name" value="CBS-domain"/>
    <property type="match status" value="1"/>
</dbReference>
<dbReference type="SUPFAM" id="SSF54631">
    <property type="entry name" value="CBS-domain pair"/>
    <property type="match status" value="1"/>
</dbReference>
<name>M5TVQ7_9BACT</name>
<gene>
    <name evidence="4" type="ORF">RSSM_05313</name>
</gene>
<dbReference type="InterPro" id="IPR000644">
    <property type="entry name" value="CBS_dom"/>
</dbReference>
<sequence>MRRAPISVAETDTIEEAVEKMSENHLSALPVIDEENCLTGILTVSDMLRMIRDAEQTLQADMAIYDESYLIVDLIRECLGDDAVSSVMSDATVVATQNDSVREVAQMMIKHQLHHVPVVSHDKQLVGIVSATDYVRFVAEMT</sequence>
<dbReference type="Proteomes" id="UP000011885">
    <property type="component" value="Unassembled WGS sequence"/>
</dbReference>
<dbReference type="AlphaFoldDB" id="M5TVQ7"/>
<evidence type="ECO:0000256" key="1">
    <source>
        <dbReference type="ARBA" id="ARBA00023122"/>
    </source>
</evidence>
<dbReference type="PROSITE" id="PS51371">
    <property type="entry name" value="CBS"/>
    <property type="match status" value="2"/>
</dbReference>
<evidence type="ECO:0000256" key="2">
    <source>
        <dbReference type="PROSITE-ProRule" id="PRU00703"/>
    </source>
</evidence>
<dbReference type="PATRIC" id="fig|1263870.3.peg.5628"/>
<reference evidence="4 5" key="1">
    <citation type="journal article" date="2013" name="Mar. Genomics">
        <title>Expression of sulfatases in Rhodopirellula baltica and the diversity of sulfatases in the genus Rhodopirellula.</title>
        <authorList>
            <person name="Wegner C.E."/>
            <person name="Richter-Heitmann T."/>
            <person name="Klindworth A."/>
            <person name="Klockow C."/>
            <person name="Richter M."/>
            <person name="Achstetter T."/>
            <person name="Glockner F.O."/>
            <person name="Harder J."/>
        </authorList>
    </citation>
    <scope>NUCLEOTIDE SEQUENCE [LARGE SCALE GENOMIC DNA]</scope>
    <source>
        <strain evidence="4 5">SM41</strain>
    </source>
</reference>